<dbReference type="AlphaFoldDB" id="A0A0A3XKA1"/>
<organism evidence="1 2">
    <name type="scientific">Bradyrhizobium japonicum</name>
    <dbReference type="NCBI Taxonomy" id="375"/>
    <lineage>
        <taxon>Bacteria</taxon>
        <taxon>Pseudomonadati</taxon>
        <taxon>Pseudomonadota</taxon>
        <taxon>Alphaproteobacteria</taxon>
        <taxon>Hyphomicrobiales</taxon>
        <taxon>Nitrobacteraceae</taxon>
        <taxon>Bradyrhizobium</taxon>
    </lineage>
</organism>
<dbReference type="Proteomes" id="UP000030377">
    <property type="component" value="Unassembled WGS sequence"/>
</dbReference>
<dbReference type="EMBL" id="JRPN01000042">
    <property type="protein sequence ID" value="KGT73684.1"/>
    <property type="molecule type" value="Genomic_DNA"/>
</dbReference>
<evidence type="ECO:0000313" key="1">
    <source>
        <dbReference type="EMBL" id="KGT73684.1"/>
    </source>
</evidence>
<gene>
    <name evidence="1" type="ORF">MA20_42805</name>
</gene>
<proteinExistence type="predicted"/>
<sequence>MSQVMLDYARKEIICSLAIVEAAGGKDVANLMVEAHLQALSTYLRGSIGSEAAFEVFSRYADEIIRPTVDARAVRS</sequence>
<name>A0A0A3XKA1_BRAJP</name>
<reference evidence="1 2" key="1">
    <citation type="submission" date="2014-09" db="EMBL/GenBank/DDBJ databases">
        <title>Draft genome of Bradyrhizobium japonicum Is-34.</title>
        <authorList>
            <person name="Tsurumaru H."/>
            <person name="Yamakawa T."/>
            <person name="Hashimoto S."/>
            <person name="Okizaki K."/>
            <person name="Kanesaki Y."/>
            <person name="Yoshikawa H."/>
            <person name="Yajima S."/>
        </authorList>
    </citation>
    <scope>NUCLEOTIDE SEQUENCE [LARGE SCALE GENOMIC DNA]</scope>
    <source>
        <strain evidence="1 2">Is-34</strain>
    </source>
</reference>
<protein>
    <submittedName>
        <fullName evidence="1">Uncharacterized protein</fullName>
    </submittedName>
</protein>
<accession>A0A0A3XKA1</accession>
<comment type="caution">
    <text evidence="1">The sequence shown here is derived from an EMBL/GenBank/DDBJ whole genome shotgun (WGS) entry which is preliminary data.</text>
</comment>
<evidence type="ECO:0000313" key="2">
    <source>
        <dbReference type="Proteomes" id="UP000030377"/>
    </source>
</evidence>
<dbReference type="RefSeq" id="WP_038943384.1">
    <property type="nucleotide sequence ID" value="NZ_JRPN01000042.1"/>
</dbReference>